<dbReference type="InterPro" id="IPR015927">
    <property type="entry name" value="Peptidase_S24_S26A/B/C"/>
</dbReference>
<evidence type="ECO:0000256" key="2">
    <source>
        <dbReference type="ARBA" id="ARBA00023125"/>
    </source>
</evidence>
<proteinExistence type="predicted"/>
<evidence type="ECO:0000256" key="3">
    <source>
        <dbReference type="ARBA" id="ARBA00023163"/>
    </source>
</evidence>
<dbReference type="SUPFAM" id="SSF51306">
    <property type="entry name" value="LexA/Signal peptidase"/>
    <property type="match status" value="1"/>
</dbReference>
<keyword evidence="2" id="KW-0238">DNA-binding</keyword>
<sequence>MGFYQDLVEGLKGMIGQGRKYANPTQMAKACGVAPNQIIRYIKQERGKHIQVVAKVLDEVGAKIIFPGNKDAGTENDFFVIPRALARPDFKNEGLLRDDKNGSNIYFSRNWLTGKGSIESMHLLTVTGNSMSPRIEDGDQVIVDESQKELNEGRIYAIRIDREIVVRRIAKEPGKTVLISDCPDACPKRIELEIKEESLSWATIGRIIYVAKDLL</sequence>
<dbReference type="HOGENOM" id="CLU_066192_1_2_7"/>
<dbReference type="Pfam" id="PF00717">
    <property type="entry name" value="Peptidase_S24"/>
    <property type="match status" value="1"/>
</dbReference>
<dbReference type="CDD" id="cd06529">
    <property type="entry name" value="S24_LexA-like"/>
    <property type="match status" value="1"/>
</dbReference>
<dbReference type="STRING" id="1121451.DESAM_21401"/>
<feature type="domain" description="Peptidase S24/S26A/S26B/S26C" evidence="4">
    <location>
        <begin position="99"/>
        <end position="196"/>
    </location>
</feature>
<evidence type="ECO:0000256" key="1">
    <source>
        <dbReference type="ARBA" id="ARBA00023015"/>
    </source>
</evidence>
<keyword evidence="3" id="KW-0804">Transcription</keyword>
<dbReference type="PANTHER" id="PTHR40661:SF3">
    <property type="entry name" value="FELS-1 PROPHAGE TRANSCRIPTIONAL REGULATOR"/>
    <property type="match status" value="1"/>
</dbReference>
<dbReference type="OrthoDB" id="5363392at2"/>
<name>L0RA66_9BACT</name>
<dbReference type="Proteomes" id="UP000010808">
    <property type="component" value="Chromosome"/>
</dbReference>
<gene>
    <name evidence="5" type="ORF">DESAM_21401</name>
</gene>
<dbReference type="InterPro" id="IPR036286">
    <property type="entry name" value="LexA/Signal_pep-like_sf"/>
</dbReference>
<evidence type="ECO:0000313" key="5">
    <source>
        <dbReference type="EMBL" id="CCO23678.1"/>
    </source>
</evidence>
<dbReference type="InterPro" id="IPR039418">
    <property type="entry name" value="LexA-like"/>
</dbReference>
<protein>
    <submittedName>
        <fullName evidence="5">Putative phage repressor</fullName>
    </submittedName>
</protein>
<dbReference type="eggNOG" id="COG2932">
    <property type="taxonomic scope" value="Bacteria"/>
</dbReference>
<dbReference type="PANTHER" id="PTHR40661">
    <property type="match status" value="1"/>
</dbReference>
<accession>L0RA66</accession>
<keyword evidence="1" id="KW-0805">Transcription regulation</keyword>
<organism evidence="5 6">
    <name type="scientific">Maridesulfovibrio hydrothermalis AM13 = DSM 14728</name>
    <dbReference type="NCBI Taxonomy" id="1121451"/>
    <lineage>
        <taxon>Bacteria</taxon>
        <taxon>Pseudomonadati</taxon>
        <taxon>Thermodesulfobacteriota</taxon>
        <taxon>Desulfovibrionia</taxon>
        <taxon>Desulfovibrionales</taxon>
        <taxon>Desulfovibrionaceae</taxon>
        <taxon>Maridesulfovibrio</taxon>
    </lineage>
</organism>
<keyword evidence="6" id="KW-1185">Reference proteome</keyword>
<dbReference type="Gene3D" id="2.10.109.10">
    <property type="entry name" value="Umud Fragment, subunit A"/>
    <property type="match status" value="1"/>
</dbReference>
<dbReference type="EMBL" id="FO203522">
    <property type="protein sequence ID" value="CCO23678.1"/>
    <property type="molecule type" value="Genomic_DNA"/>
</dbReference>
<evidence type="ECO:0000313" key="6">
    <source>
        <dbReference type="Proteomes" id="UP000010808"/>
    </source>
</evidence>
<dbReference type="RefSeq" id="WP_015336281.1">
    <property type="nucleotide sequence ID" value="NC_020055.1"/>
</dbReference>
<dbReference type="KEGG" id="dhy:DESAM_21401"/>
<dbReference type="AlphaFoldDB" id="L0RA66"/>
<reference evidence="5 6" key="1">
    <citation type="submission" date="2012-10" db="EMBL/GenBank/DDBJ databases">
        <authorList>
            <person name="Genoscope - CEA"/>
        </authorList>
    </citation>
    <scope>NUCLEOTIDE SEQUENCE [LARGE SCALE GENOMIC DNA]</scope>
    <source>
        <strain evidence="6">AM13 / DSM 14728</strain>
    </source>
</reference>
<evidence type="ECO:0000259" key="4">
    <source>
        <dbReference type="Pfam" id="PF00717"/>
    </source>
</evidence>
<dbReference type="PATRIC" id="fig|1121451.3.peg.1647"/>
<dbReference type="GO" id="GO:0003677">
    <property type="term" value="F:DNA binding"/>
    <property type="evidence" value="ECO:0007669"/>
    <property type="project" value="UniProtKB-KW"/>
</dbReference>